<dbReference type="Pfam" id="PF03704">
    <property type="entry name" value="BTAD"/>
    <property type="match status" value="1"/>
</dbReference>
<reference evidence="7 8" key="1">
    <citation type="submission" date="2019-07" db="EMBL/GenBank/DDBJ databases">
        <authorList>
            <person name="Kim J."/>
        </authorList>
    </citation>
    <scope>NUCLEOTIDE SEQUENCE [LARGE SCALE GENOMIC DNA]</scope>
    <source>
        <strain evidence="7 8">N4</strain>
    </source>
</reference>
<protein>
    <submittedName>
        <fullName evidence="7">Response regulator</fullName>
    </submittedName>
</protein>
<dbReference type="InterPro" id="IPR001789">
    <property type="entry name" value="Sig_transdc_resp-reg_receiver"/>
</dbReference>
<evidence type="ECO:0000256" key="4">
    <source>
        <dbReference type="ARBA" id="ARBA00023163"/>
    </source>
</evidence>
<keyword evidence="4" id="KW-0804">Transcription</keyword>
<dbReference type="Proteomes" id="UP000318102">
    <property type="component" value="Unassembled WGS sequence"/>
</dbReference>
<dbReference type="PANTHER" id="PTHR35807:SF2">
    <property type="entry name" value="TRANSCRIPTIONAL ACTIVATOR DOMAIN"/>
    <property type="match status" value="1"/>
</dbReference>
<comment type="caution">
    <text evidence="7">The sequence shown here is derived from an EMBL/GenBank/DDBJ whole genome shotgun (WGS) entry which is preliminary data.</text>
</comment>
<evidence type="ECO:0000256" key="1">
    <source>
        <dbReference type="ARBA" id="ARBA00023012"/>
    </source>
</evidence>
<dbReference type="Gene3D" id="1.10.10.10">
    <property type="entry name" value="Winged helix-like DNA-binding domain superfamily/Winged helix DNA-binding domain"/>
    <property type="match status" value="1"/>
</dbReference>
<dbReference type="PANTHER" id="PTHR35807">
    <property type="entry name" value="TRANSCRIPTIONAL REGULATOR REDD-RELATED"/>
    <property type="match status" value="1"/>
</dbReference>
<gene>
    <name evidence="7" type="ORF">FPZ44_11015</name>
</gene>
<dbReference type="InterPro" id="IPR016032">
    <property type="entry name" value="Sig_transdc_resp-reg_C-effctor"/>
</dbReference>
<dbReference type="InterPro" id="IPR036388">
    <property type="entry name" value="WH-like_DNA-bd_sf"/>
</dbReference>
<dbReference type="Gene3D" id="3.40.50.2300">
    <property type="match status" value="1"/>
</dbReference>
<evidence type="ECO:0000313" key="8">
    <source>
        <dbReference type="Proteomes" id="UP000318102"/>
    </source>
</evidence>
<dbReference type="PROSITE" id="PS50110">
    <property type="entry name" value="RESPONSE_REGULATORY"/>
    <property type="match status" value="1"/>
</dbReference>
<feature type="domain" description="Response regulatory" evidence="6">
    <location>
        <begin position="11"/>
        <end position="125"/>
    </location>
</feature>
<dbReference type="GO" id="GO:0003677">
    <property type="term" value="F:DNA binding"/>
    <property type="evidence" value="ECO:0007669"/>
    <property type="project" value="UniProtKB-KW"/>
</dbReference>
<dbReference type="GO" id="GO:0006355">
    <property type="term" value="P:regulation of DNA-templated transcription"/>
    <property type="evidence" value="ECO:0007669"/>
    <property type="project" value="InterPro"/>
</dbReference>
<dbReference type="InterPro" id="IPR051677">
    <property type="entry name" value="AfsR-DnrI-RedD_regulator"/>
</dbReference>
<dbReference type="InterPro" id="IPR011006">
    <property type="entry name" value="CheY-like_superfamily"/>
</dbReference>
<keyword evidence="1" id="KW-0902">Two-component regulatory system</keyword>
<evidence type="ECO:0000256" key="5">
    <source>
        <dbReference type="PROSITE-ProRule" id="PRU00169"/>
    </source>
</evidence>
<keyword evidence="8" id="KW-1185">Reference proteome</keyword>
<dbReference type="Gene3D" id="1.25.40.10">
    <property type="entry name" value="Tetratricopeptide repeat domain"/>
    <property type="match status" value="1"/>
</dbReference>
<dbReference type="SMART" id="SM01043">
    <property type="entry name" value="BTAD"/>
    <property type="match status" value="1"/>
</dbReference>
<evidence type="ECO:0000313" key="7">
    <source>
        <dbReference type="EMBL" id="TVX94691.1"/>
    </source>
</evidence>
<dbReference type="GO" id="GO:0000160">
    <property type="term" value="P:phosphorelay signal transduction system"/>
    <property type="evidence" value="ECO:0007669"/>
    <property type="project" value="UniProtKB-KW"/>
</dbReference>
<evidence type="ECO:0000259" key="6">
    <source>
        <dbReference type="PROSITE" id="PS50110"/>
    </source>
</evidence>
<dbReference type="SUPFAM" id="SSF52172">
    <property type="entry name" value="CheY-like"/>
    <property type="match status" value="1"/>
</dbReference>
<evidence type="ECO:0000256" key="2">
    <source>
        <dbReference type="ARBA" id="ARBA00023015"/>
    </source>
</evidence>
<keyword evidence="3" id="KW-0238">DNA-binding</keyword>
<evidence type="ECO:0000256" key="3">
    <source>
        <dbReference type="ARBA" id="ARBA00023125"/>
    </source>
</evidence>
<dbReference type="InterPro" id="IPR005158">
    <property type="entry name" value="BTAD"/>
</dbReference>
<organism evidence="7 8">
    <name type="scientific">Paenibacillus agilis</name>
    <dbReference type="NCBI Taxonomy" id="3020863"/>
    <lineage>
        <taxon>Bacteria</taxon>
        <taxon>Bacillati</taxon>
        <taxon>Bacillota</taxon>
        <taxon>Bacilli</taxon>
        <taxon>Bacillales</taxon>
        <taxon>Paenibacillaceae</taxon>
        <taxon>Paenibacillus</taxon>
    </lineage>
</organism>
<dbReference type="InterPro" id="IPR011990">
    <property type="entry name" value="TPR-like_helical_dom_sf"/>
</dbReference>
<name>A0A559J4C4_9BACL</name>
<keyword evidence="5" id="KW-0597">Phosphoprotein</keyword>
<dbReference type="SUPFAM" id="SSF48452">
    <property type="entry name" value="TPR-like"/>
    <property type="match status" value="1"/>
</dbReference>
<dbReference type="AlphaFoldDB" id="A0A559J4C4"/>
<accession>A0A559J4C4</accession>
<proteinExistence type="predicted"/>
<keyword evidence="2" id="KW-0805">Transcription regulation</keyword>
<dbReference type="EMBL" id="VNJK01000001">
    <property type="protein sequence ID" value="TVX94691.1"/>
    <property type="molecule type" value="Genomic_DNA"/>
</dbReference>
<dbReference type="SMART" id="SM00448">
    <property type="entry name" value="REC"/>
    <property type="match status" value="1"/>
</dbReference>
<feature type="modified residue" description="4-aspartylphosphate" evidence="5">
    <location>
        <position position="62"/>
    </location>
</feature>
<dbReference type="OrthoDB" id="3190595at2"/>
<sequence>MSLEGVLVHMKVLLVDDEKLALHSFNRLLKDYNDIDIVAMTQDPREALILAEHGAIDVVFLDIEMPEMNGMVLAEKLMEIKPELRIVFVTAYNEYAIQAFEVNALDYLLKPVQRNRLAVTIQRLHKQFLSVTEDNKTPQYVLCCMQSLYLRDDQNQVQSFQWRTLKAQELFAYLLHYRGQTVQKDSILEVLWFDSDLEKASNLLHTTMYQVRRTLKRLNVDIQIKYIDNGYRLEIGTVSLDMDQWEQALVESLPVRTDTIDRHHRLFAQYNGDYLEAYDYIWAESERERLRALWLILAKQLAQYHVQTGQLLEAFHFYVIALERFPFNEEIAWEAMKLQAELGNTYEVKKLFDKLCENLSNELGIVPNANIQQWYDQLIMRT</sequence>
<dbReference type="SUPFAM" id="SSF46894">
    <property type="entry name" value="C-terminal effector domain of the bipartite response regulators"/>
    <property type="match status" value="1"/>
</dbReference>
<dbReference type="Pfam" id="PF00072">
    <property type="entry name" value="Response_reg"/>
    <property type="match status" value="1"/>
</dbReference>